<reference evidence="1" key="1">
    <citation type="submission" date="2019-07" db="EMBL/GenBank/DDBJ databases">
        <title>Annotation for the trematode Paragonimus miyazaki's.</title>
        <authorList>
            <person name="Choi Y.-J."/>
        </authorList>
    </citation>
    <scope>NUCLEOTIDE SEQUENCE</scope>
    <source>
        <strain evidence="1">Japan</strain>
    </source>
</reference>
<accession>A0A8S9Z7X6</accession>
<name>A0A8S9Z7X6_9TREM</name>
<evidence type="ECO:0000313" key="1">
    <source>
        <dbReference type="EMBL" id="KAF7261221.1"/>
    </source>
</evidence>
<comment type="caution">
    <text evidence="1">The sequence shown here is derived from an EMBL/GenBank/DDBJ whole genome shotgun (WGS) entry which is preliminary data.</text>
</comment>
<evidence type="ECO:0000313" key="2">
    <source>
        <dbReference type="Proteomes" id="UP000822476"/>
    </source>
</evidence>
<dbReference type="Proteomes" id="UP000822476">
    <property type="component" value="Unassembled WGS sequence"/>
</dbReference>
<dbReference type="EMBL" id="JTDE01000448">
    <property type="protein sequence ID" value="KAF7261221.1"/>
    <property type="molecule type" value="Genomic_DNA"/>
</dbReference>
<protein>
    <submittedName>
        <fullName evidence="1">Uncharacterized protein</fullName>
    </submittedName>
</protein>
<sequence>MNQYLLSASMVRRSSECPKSLTLLTSKSPLQRLLIGIATSWT</sequence>
<dbReference type="AlphaFoldDB" id="A0A8S9Z7X6"/>
<keyword evidence="2" id="KW-1185">Reference proteome</keyword>
<organism evidence="1 2">
    <name type="scientific">Paragonimus skrjabini miyazakii</name>
    <dbReference type="NCBI Taxonomy" id="59628"/>
    <lineage>
        <taxon>Eukaryota</taxon>
        <taxon>Metazoa</taxon>
        <taxon>Spiralia</taxon>
        <taxon>Lophotrochozoa</taxon>
        <taxon>Platyhelminthes</taxon>
        <taxon>Trematoda</taxon>
        <taxon>Digenea</taxon>
        <taxon>Plagiorchiida</taxon>
        <taxon>Troglotremata</taxon>
        <taxon>Troglotrematidae</taxon>
        <taxon>Paragonimus</taxon>
    </lineage>
</organism>
<proteinExistence type="predicted"/>
<gene>
    <name evidence="1" type="ORF">EG68_01521</name>
</gene>